<evidence type="ECO:0000313" key="2">
    <source>
        <dbReference type="EMBL" id="SHI79345.1"/>
    </source>
</evidence>
<evidence type="ECO:0000313" key="3">
    <source>
        <dbReference type="Proteomes" id="UP000184432"/>
    </source>
</evidence>
<feature type="signal peptide" evidence="1">
    <location>
        <begin position="1"/>
        <end position="20"/>
    </location>
</feature>
<dbReference type="OrthoDB" id="1164636at2"/>
<protein>
    <submittedName>
        <fullName evidence="2">Uncharacterized protein</fullName>
    </submittedName>
</protein>
<keyword evidence="3" id="KW-1185">Reference proteome</keyword>
<dbReference type="RefSeq" id="WP_073315517.1">
    <property type="nucleotide sequence ID" value="NZ_FQYP01000003.1"/>
</dbReference>
<feature type="chain" id="PRO_5013133210" evidence="1">
    <location>
        <begin position="21"/>
        <end position="121"/>
    </location>
</feature>
<organism evidence="2 3">
    <name type="scientific">Aquimarina spongiae</name>
    <dbReference type="NCBI Taxonomy" id="570521"/>
    <lineage>
        <taxon>Bacteria</taxon>
        <taxon>Pseudomonadati</taxon>
        <taxon>Bacteroidota</taxon>
        <taxon>Flavobacteriia</taxon>
        <taxon>Flavobacteriales</taxon>
        <taxon>Flavobacteriaceae</taxon>
        <taxon>Aquimarina</taxon>
    </lineage>
</organism>
<dbReference type="EMBL" id="FQYP01000003">
    <property type="protein sequence ID" value="SHI79345.1"/>
    <property type="molecule type" value="Genomic_DNA"/>
</dbReference>
<keyword evidence="1" id="KW-0732">Signal</keyword>
<dbReference type="Proteomes" id="UP000184432">
    <property type="component" value="Unassembled WGS sequence"/>
</dbReference>
<accession>A0A1M6E1Q9</accession>
<evidence type="ECO:0000256" key="1">
    <source>
        <dbReference type="SAM" id="SignalP"/>
    </source>
</evidence>
<dbReference type="AlphaFoldDB" id="A0A1M6E1Q9"/>
<gene>
    <name evidence="2" type="ORF">SAMN04488508_103157</name>
</gene>
<sequence length="121" mass="14126">MKLKAFLMIAFCFILGTAFGQEYKNDLTSVKTIDNQLQDEKYSSDQVAVDRLLLTTPVANITEKDKQFFSRKEWRKIKKEIQKNKKKILGEQNSIHTTKVMDTIFLNIPIDPRRESQISGW</sequence>
<name>A0A1M6E1Q9_9FLAO</name>
<reference evidence="3" key="1">
    <citation type="submission" date="2016-11" db="EMBL/GenBank/DDBJ databases">
        <authorList>
            <person name="Varghese N."/>
            <person name="Submissions S."/>
        </authorList>
    </citation>
    <scope>NUCLEOTIDE SEQUENCE [LARGE SCALE GENOMIC DNA]</scope>
    <source>
        <strain evidence="3">DSM 22623</strain>
    </source>
</reference>
<proteinExistence type="predicted"/>